<dbReference type="EMBL" id="JBHRZG010000016">
    <property type="protein sequence ID" value="MFC3833947.1"/>
    <property type="molecule type" value="Genomic_DNA"/>
</dbReference>
<evidence type="ECO:0000313" key="1">
    <source>
        <dbReference type="EMBL" id="MFC3833947.1"/>
    </source>
</evidence>
<organism evidence="1 2">
    <name type="scientific">Deinococcus rufus</name>
    <dbReference type="NCBI Taxonomy" id="2136097"/>
    <lineage>
        <taxon>Bacteria</taxon>
        <taxon>Thermotogati</taxon>
        <taxon>Deinococcota</taxon>
        <taxon>Deinococci</taxon>
        <taxon>Deinococcales</taxon>
        <taxon>Deinococcaceae</taxon>
        <taxon>Deinococcus</taxon>
    </lineage>
</organism>
<sequence>MTSISDAPVLYPGNRNCPLAQGRVNPDAAAILPVLPIKPGIHILRRPPGHKKSVHTRQAVIKELKSGRRKRVLWAVHSTIGEHALAREAVEQFEQAGVACTLVKGKKHTLGMPEYVRQLEWSDKPEVKVISFAHLAHIYDRHGLLRALKADLLVIDEFPLSGLVQDQQIRLPNLETFGRHSAICARLAQVLGTPPPATVQAPTDVRRLAEQHYFTGSAFLQAIGSHWRDSDWAAFEEQLRTLSPYLTDDWFGAFRNDVAHPERNHYRFGLSWNILRSGGIQAPRFYGHVLLPLHGLPPTLILDAYADETLYGAVFPGHLIHPIEPSEDGRPLEVQVAPELHLDDLNMVKPTQFAKCLHIAEEVLQHQRDRQITIITSKAQRDPEGPWMRALSEAAVYHGITTMPLYLHHYAGRGLNTFEGTTLFMLKQPRLPLRHSLGTMAALYPDDAEARQRTQDWLEDSEHLQLMHRSRQAIYPEQCECRPRIILGYWPRPSLIERGCKVTPYVPKLSFTWRSRHPRWRDAVLCLAEEMESTLGGVFSSVYAVLGLLKHRRGDPDKAEESLRRHRAALAEALHRTPPPLGSELDHWLRHGTLRRFRDVQAFAKPASPLDDLLRAAGFGTGSVERRKVAAGHSLSTKVWIRPGVDARAMFEQVYR</sequence>
<protein>
    <submittedName>
        <fullName evidence="1">Uncharacterized protein</fullName>
    </submittedName>
</protein>
<comment type="caution">
    <text evidence="1">The sequence shown here is derived from an EMBL/GenBank/DDBJ whole genome shotgun (WGS) entry which is preliminary data.</text>
</comment>
<keyword evidence="2" id="KW-1185">Reference proteome</keyword>
<name>A0ABV7ZB94_9DEIO</name>
<proteinExistence type="predicted"/>
<gene>
    <name evidence="1" type="ORF">ACFOSB_13855</name>
</gene>
<dbReference type="Proteomes" id="UP001595803">
    <property type="component" value="Unassembled WGS sequence"/>
</dbReference>
<dbReference type="RefSeq" id="WP_322472991.1">
    <property type="nucleotide sequence ID" value="NZ_JBHRZG010000016.1"/>
</dbReference>
<evidence type="ECO:0000313" key="2">
    <source>
        <dbReference type="Proteomes" id="UP001595803"/>
    </source>
</evidence>
<accession>A0ABV7ZB94</accession>
<reference evidence="2" key="1">
    <citation type="journal article" date="2019" name="Int. J. Syst. Evol. Microbiol.">
        <title>The Global Catalogue of Microorganisms (GCM) 10K type strain sequencing project: providing services to taxonomists for standard genome sequencing and annotation.</title>
        <authorList>
            <consortium name="The Broad Institute Genomics Platform"/>
            <consortium name="The Broad Institute Genome Sequencing Center for Infectious Disease"/>
            <person name="Wu L."/>
            <person name="Ma J."/>
        </authorList>
    </citation>
    <scope>NUCLEOTIDE SEQUENCE [LARGE SCALE GENOMIC DNA]</scope>
    <source>
        <strain evidence="2">CCTCC AB 2017081</strain>
    </source>
</reference>